<name>D3UGK3_HELM1</name>
<evidence type="ECO:0000313" key="3">
    <source>
        <dbReference type="Proteomes" id="UP000001522"/>
    </source>
</evidence>
<proteinExistence type="predicted"/>
<dbReference type="InterPro" id="IPR003425">
    <property type="entry name" value="CCB3/YggT"/>
</dbReference>
<protein>
    <submittedName>
        <fullName evidence="2">Putative membrane protein</fullName>
    </submittedName>
</protein>
<evidence type="ECO:0000313" key="2">
    <source>
        <dbReference type="EMBL" id="CBG39624.1"/>
    </source>
</evidence>
<dbReference type="Pfam" id="PF02325">
    <property type="entry name" value="CCB3_YggT"/>
    <property type="match status" value="1"/>
</dbReference>
<accession>D3UGK3</accession>
<evidence type="ECO:0000256" key="1">
    <source>
        <dbReference type="SAM" id="Phobius"/>
    </source>
</evidence>
<keyword evidence="1" id="KW-0812">Transmembrane</keyword>
<dbReference type="AlphaFoldDB" id="D3UGK3"/>
<keyword evidence="1" id="KW-0472">Membrane</keyword>
<organism evidence="2 3">
    <name type="scientific">Helicobacter mustelae (strain ATCC 43772 / CCUG 25715 / CIP 103759 / LMG 18044 / NCTC 12198 / R85-136P)</name>
    <name type="common">Campylobacter mustelae</name>
    <dbReference type="NCBI Taxonomy" id="679897"/>
    <lineage>
        <taxon>Bacteria</taxon>
        <taxon>Pseudomonadati</taxon>
        <taxon>Campylobacterota</taxon>
        <taxon>Epsilonproteobacteria</taxon>
        <taxon>Campylobacterales</taxon>
        <taxon>Helicobacteraceae</taxon>
        <taxon>Helicobacter</taxon>
    </lineage>
</organism>
<sequence length="77" mass="8972">MGILSFLINVYIWIVIIVSLLSFTRVDTTHPIVKFLFQITEPVFHFFRSRLPLTYQNIDFTPLVVVLLLSIINHLIA</sequence>
<dbReference type="GO" id="GO:0016020">
    <property type="term" value="C:membrane"/>
    <property type="evidence" value="ECO:0007669"/>
    <property type="project" value="InterPro"/>
</dbReference>
<keyword evidence="3" id="KW-1185">Reference proteome</keyword>
<dbReference type="eggNOG" id="COG0762">
    <property type="taxonomic scope" value="Bacteria"/>
</dbReference>
<dbReference type="STRING" id="679897.HMU03620"/>
<keyword evidence="1" id="KW-1133">Transmembrane helix</keyword>
<reference evidence="2 3" key="1">
    <citation type="journal article" date="2010" name="BMC Genomics">
        <title>Comparative genomics and proteomics of Helicobacter mustelae, an ulcerogenic and carcinogenic gastric pathogen.</title>
        <authorList>
            <person name="O'Toole P.W."/>
            <person name="Snelling W.J."/>
            <person name="Canchaya C."/>
            <person name="Forde B.M."/>
            <person name="Hardie K.R."/>
            <person name="Josenhans C."/>
            <person name="Graham R.L.J."/>
            <person name="McMullan G."/>
            <person name="Parkhill J."/>
            <person name="Belda E."/>
            <person name="Bentley S.D."/>
        </authorList>
    </citation>
    <scope>NUCLEOTIDE SEQUENCE [LARGE SCALE GENOMIC DNA]</scope>
    <source>
        <strain evidence="3">ATCC 43772 / LMG 18044 / NCTC 12198 / 12198</strain>
    </source>
</reference>
<gene>
    <name evidence="2" type="ordered locus">HMU03620</name>
</gene>
<feature type="transmembrane region" description="Helical" evidence="1">
    <location>
        <begin position="58"/>
        <end position="76"/>
    </location>
</feature>
<dbReference type="RefSeq" id="WP_013022715.1">
    <property type="nucleotide sequence ID" value="NC_013949.1"/>
</dbReference>
<dbReference type="HOGENOM" id="CLU_136788_1_0_7"/>
<dbReference type="KEGG" id="hms:HMU03620"/>
<dbReference type="EMBL" id="FN555004">
    <property type="protein sequence ID" value="CBG39624.1"/>
    <property type="molecule type" value="Genomic_DNA"/>
</dbReference>
<dbReference type="Proteomes" id="UP000001522">
    <property type="component" value="Chromosome"/>
</dbReference>
<feature type="transmembrane region" description="Helical" evidence="1">
    <location>
        <begin position="6"/>
        <end position="24"/>
    </location>
</feature>